<sequence length="145" mass="16090">MRLLFRVISTIDLDGRISLDQAFWTYGSISFHCCESGSTQQQLSMAMLTTWWITMPLHSPSYVPSLKLTATPPSLPSTLFHSRAIISLSTRQSFKEDLTIDMEPTSAVIGILLCNAATSLANTTVTLPVVMKQLVNQATDRLHME</sequence>
<name>A0A9D4ZND4_ADICA</name>
<dbReference type="EMBL" id="JABFUD020000003">
    <property type="protein sequence ID" value="KAI5081819.1"/>
    <property type="molecule type" value="Genomic_DNA"/>
</dbReference>
<gene>
    <name evidence="1" type="ORF">GOP47_0001562</name>
</gene>
<dbReference type="AlphaFoldDB" id="A0A9D4ZND4"/>
<evidence type="ECO:0000313" key="2">
    <source>
        <dbReference type="Proteomes" id="UP000886520"/>
    </source>
</evidence>
<dbReference type="OrthoDB" id="77835at2759"/>
<organism evidence="1 2">
    <name type="scientific">Adiantum capillus-veneris</name>
    <name type="common">Maidenhair fern</name>
    <dbReference type="NCBI Taxonomy" id="13818"/>
    <lineage>
        <taxon>Eukaryota</taxon>
        <taxon>Viridiplantae</taxon>
        <taxon>Streptophyta</taxon>
        <taxon>Embryophyta</taxon>
        <taxon>Tracheophyta</taxon>
        <taxon>Polypodiopsida</taxon>
        <taxon>Polypodiidae</taxon>
        <taxon>Polypodiales</taxon>
        <taxon>Pteridineae</taxon>
        <taxon>Pteridaceae</taxon>
        <taxon>Vittarioideae</taxon>
        <taxon>Adiantum</taxon>
    </lineage>
</organism>
<keyword evidence="2" id="KW-1185">Reference proteome</keyword>
<comment type="caution">
    <text evidence="1">The sequence shown here is derived from an EMBL/GenBank/DDBJ whole genome shotgun (WGS) entry which is preliminary data.</text>
</comment>
<evidence type="ECO:0000313" key="1">
    <source>
        <dbReference type="EMBL" id="KAI5081819.1"/>
    </source>
</evidence>
<protein>
    <submittedName>
        <fullName evidence="1">Uncharacterized protein</fullName>
    </submittedName>
</protein>
<proteinExistence type="predicted"/>
<reference evidence="1" key="1">
    <citation type="submission" date="2021-01" db="EMBL/GenBank/DDBJ databases">
        <title>Adiantum capillus-veneris genome.</title>
        <authorList>
            <person name="Fang Y."/>
            <person name="Liao Q."/>
        </authorList>
    </citation>
    <scope>NUCLEOTIDE SEQUENCE</scope>
    <source>
        <strain evidence="1">H3</strain>
        <tissue evidence="1">Leaf</tissue>
    </source>
</reference>
<accession>A0A9D4ZND4</accession>
<dbReference type="Proteomes" id="UP000886520">
    <property type="component" value="Chromosome 2"/>
</dbReference>